<proteinExistence type="predicted"/>
<dbReference type="Pfam" id="PF13649">
    <property type="entry name" value="Methyltransf_25"/>
    <property type="match status" value="1"/>
</dbReference>
<evidence type="ECO:0000313" key="3">
    <source>
        <dbReference type="Proteomes" id="UP000608071"/>
    </source>
</evidence>
<protein>
    <submittedName>
        <fullName evidence="2">Class I SAM-dependent methyltransferase</fullName>
    </submittedName>
</protein>
<feature type="domain" description="Methyltransferase" evidence="1">
    <location>
        <begin position="47"/>
        <end position="119"/>
    </location>
</feature>
<gene>
    <name evidence="2" type="ORF">H9647_01385</name>
</gene>
<dbReference type="CDD" id="cd02440">
    <property type="entry name" value="AdoMet_MTases"/>
    <property type="match status" value="1"/>
</dbReference>
<organism evidence="2 3">
    <name type="scientific">Paenibacillus gallinarum</name>
    <dbReference type="NCBI Taxonomy" id="2762232"/>
    <lineage>
        <taxon>Bacteria</taxon>
        <taxon>Bacillati</taxon>
        <taxon>Bacillota</taxon>
        <taxon>Bacilli</taxon>
        <taxon>Bacillales</taxon>
        <taxon>Paenibacillaceae</taxon>
        <taxon>Paenibacillus</taxon>
    </lineage>
</organism>
<dbReference type="GO" id="GO:0008168">
    <property type="term" value="F:methyltransferase activity"/>
    <property type="evidence" value="ECO:0007669"/>
    <property type="project" value="UniProtKB-KW"/>
</dbReference>
<dbReference type="InterPro" id="IPR052939">
    <property type="entry name" value="23S_rRNA_MeTrnsfrase_RlmA"/>
</dbReference>
<sequence>MGIEWYDMIARRNGGYKGRAECTVEGRSAEDIFEERLIDLIPNYHSVLDAGCGHGEFTLKMSKYANNIIGFDNSQELFKIAQTLLQNSSVQNVDFVYATTKSEMPFEDGQFDLIYDRRGPTSIINHSRLLRPGGMIFGIHTNVDKVKVRLIENGYEEIEIEEYNHSVTYFPNEQEFAKFLSDIPGNPDFTNSELKEELEKKLNGNIINGRIGVREHKFIWRAIKPGS</sequence>
<evidence type="ECO:0000313" key="2">
    <source>
        <dbReference type="EMBL" id="MBD7966707.1"/>
    </source>
</evidence>
<dbReference type="EMBL" id="JACSQL010000001">
    <property type="protein sequence ID" value="MBD7966707.1"/>
    <property type="molecule type" value="Genomic_DNA"/>
</dbReference>
<name>A0ABR8ST88_9BACL</name>
<dbReference type="InterPro" id="IPR041698">
    <property type="entry name" value="Methyltransf_25"/>
</dbReference>
<dbReference type="PANTHER" id="PTHR43460">
    <property type="entry name" value="METHYLTRANSFERASE"/>
    <property type="match status" value="1"/>
</dbReference>
<dbReference type="GO" id="GO:0032259">
    <property type="term" value="P:methylation"/>
    <property type="evidence" value="ECO:0007669"/>
    <property type="project" value="UniProtKB-KW"/>
</dbReference>
<dbReference type="RefSeq" id="WP_191797488.1">
    <property type="nucleotide sequence ID" value="NZ_JACSQL010000001.1"/>
</dbReference>
<comment type="caution">
    <text evidence="2">The sequence shown here is derived from an EMBL/GenBank/DDBJ whole genome shotgun (WGS) entry which is preliminary data.</text>
</comment>
<dbReference type="PANTHER" id="PTHR43460:SF1">
    <property type="entry name" value="METHYLTRANSFERASE TYPE 11 DOMAIN-CONTAINING PROTEIN"/>
    <property type="match status" value="1"/>
</dbReference>
<accession>A0ABR8ST88</accession>
<keyword evidence="2" id="KW-0808">Transferase</keyword>
<reference evidence="2 3" key="1">
    <citation type="submission" date="2020-08" db="EMBL/GenBank/DDBJ databases">
        <title>A Genomic Blueprint of the Chicken Gut Microbiome.</title>
        <authorList>
            <person name="Gilroy R."/>
            <person name="Ravi A."/>
            <person name="Getino M."/>
            <person name="Pursley I."/>
            <person name="Horton D.L."/>
            <person name="Alikhan N.-F."/>
            <person name="Baker D."/>
            <person name="Gharbi K."/>
            <person name="Hall N."/>
            <person name="Watson M."/>
            <person name="Adriaenssens E.M."/>
            <person name="Foster-Nyarko E."/>
            <person name="Jarju S."/>
            <person name="Secka A."/>
            <person name="Antonio M."/>
            <person name="Oren A."/>
            <person name="Chaudhuri R."/>
            <person name="La Ragione R.M."/>
            <person name="Hildebrand F."/>
            <person name="Pallen M.J."/>
        </authorList>
    </citation>
    <scope>NUCLEOTIDE SEQUENCE [LARGE SCALE GENOMIC DNA]</scope>
    <source>
        <strain evidence="2 3">Sa2BVA9</strain>
    </source>
</reference>
<evidence type="ECO:0000259" key="1">
    <source>
        <dbReference type="Pfam" id="PF13649"/>
    </source>
</evidence>
<dbReference type="Proteomes" id="UP000608071">
    <property type="component" value="Unassembled WGS sequence"/>
</dbReference>
<dbReference type="InterPro" id="IPR029063">
    <property type="entry name" value="SAM-dependent_MTases_sf"/>
</dbReference>
<keyword evidence="3" id="KW-1185">Reference proteome</keyword>
<keyword evidence="2" id="KW-0489">Methyltransferase</keyword>
<dbReference type="Gene3D" id="3.40.50.150">
    <property type="entry name" value="Vaccinia Virus protein VP39"/>
    <property type="match status" value="1"/>
</dbReference>
<dbReference type="SUPFAM" id="SSF53335">
    <property type="entry name" value="S-adenosyl-L-methionine-dependent methyltransferases"/>
    <property type="match status" value="1"/>
</dbReference>